<sequence length="198" mass="21425">MARRLILASSSPFRRGLMEQAGLAFDWEDAGVDERAIESDLDADMDPATLALHLARAKAMAVSRRNPQALVLGCDQTMALGMTVFHKAASLDEARANLSVLRGKTHRLNSAMSLVADGVECWGHVEPAEMSVRDFSDGFLDGYIARAGKGVLKSVGSYQLDGLGVQLFERVTGDYFTVIGLPLIQLLAKLREMGEIDG</sequence>
<gene>
    <name evidence="5" type="ORF">J2Z17_003301</name>
</gene>
<dbReference type="Proteomes" id="UP000759443">
    <property type="component" value="Unassembled WGS sequence"/>
</dbReference>
<evidence type="ECO:0000256" key="4">
    <source>
        <dbReference type="HAMAP-Rule" id="MF_00528"/>
    </source>
</evidence>
<keyword evidence="3 4" id="KW-0546">Nucleotide metabolism</keyword>
<comment type="caution">
    <text evidence="4">Lacks conserved residue(s) required for the propagation of feature annotation.</text>
</comment>
<dbReference type="InterPro" id="IPR003697">
    <property type="entry name" value="Maf-like"/>
</dbReference>
<dbReference type="EMBL" id="JAGGJU010000009">
    <property type="protein sequence ID" value="MBP1851849.1"/>
    <property type="molecule type" value="Genomic_DNA"/>
</dbReference>
<comment type="cofactor">
    <cofactor evidence="1 4">
        <name>a divalent metal cation</name>
        <dbReference type="ChEBI" id="CHEBI:60240"/>
    </cofactor>
</comment>
<accession>A0ABS4E1M9</accession>
<dbReference type="PANTHER" id="PTHR43213">
    <property type="entry name" value="BIFUNCTIONAL DTTP/UTP PYROPHOSPHATASE/METHYLTRANSFERASE PROTEIN-RELATED"/>
    <property type="match status" value="1"/>
</dbReference>
<feature type="active site" description="Proton acceptor" evidence="4">
    <location>
        <position position="75"/>
    </location>
</feature>
<comment type="caution">
    <text evidence="5">The sequence shown here is derived from an EMBL/GenBank/DDBJ whole genome shotgun (WGS) entry which is preliminary data.</text>
</comment>
<comment type="catalytic activity">
    <reaction evidence="4">
        <text>a ribonucleoside 5'-triphosphate + H2O = a ribonucleoside 5'-phosphate + diphosphate + H(+)</text>
        <dbReference type="Rhea" id="RHEA:23996"/>
        <dbReference type="ChEBI" id="CHEBI:15377"/>
        <dbReference type="ChEBI" id="CHEBI:15378"/>
        <dbReference type="ChEBI" id="CHEBI:33019"/>
        <dbReference type="ChEBI" id="CHEBI:58043"/>
        <dbReference type="ChEBI" id="CHEBI:61557"/>
        <dbReference type="EC" id="3.6.1.9"/>
    </reaction>
</comment>
<evidence type="ECO:0000256" key="1">
    <source>
        <dbReference type="ARBA" id="ARBA00001968"/>
    </source>
</evidence>
<name>A0ABS4E1M9_9HYPH</name>
<dbReference type="PANTHER" id="PTHR43213:SF5">
    <property type="entry name" value="BIFUNCTIONAL DTTP_UTP PYROPHOSPHATASE_METHYLTRANSFERASE PROTEIN-RELATED"/>
    <property type="match status" value="1"/>
</dbReference>
<dbReference type="EC" id="3.6.1.9" evidence="4"/>
<keyword evidence="2 4" id="KW-0378">Hydrolase</keyword>
<comment type="catalytic activity">
    <reaction evidence="4">
        <text>a 2'-deoxyribonucleoside 5'-triphosphate + H2O = a 2'-deoxyribonucleoside 5'-phosphate + diphosphate + H(+)</text>
        <dbReference type="Rhea" id="RHEA:44644"/>
        <dbReference type="ChEBI" id="CHEBI:15377"/>
        <dbReference type="ChEBI" id="CHEBI:15378"/>
        <dbReference type="ChEBI" id="CHEBI:33019"/>
        <dbReference type="ChEBI" id="CHEBI:61560"/>
        <dbReference type="ChEBI" id="CHEBI:65317"/>
        <dbReference type="EC" id="3.6.1.9"/>
    </reaction>
</comment>
<comment type="function">
    <text evidence="4">Nucleoside triphosphate pyrophosphatase. May have a dual role in cell division arrest and in preventing the incorporation of modified nucleotides into cellular nucleic acids.</text>
</comment>
<dbReference type="Gene3D" id="3.90.950.10">
    <property type="match status" value="1"/>
</dbReference>
<dbReference type="InterPro" id="IPR029001">
    <property type="entry name" value="ITPase-like_fam"/>
</dbReference>
<keyword evidence="6" id="KW-1185">Reference proteome</keyword>
<evidence type="ECO:0000256" key="2">
    <source>
        <dbReference type="ARBA" id="ARBA00022801"/>
    </source>
</evidence>
<keyword evidence="4" id="KW-0963">Cytoplasm</keyword>
<dbReference type="Pfam" id="PF02545">
    <property type="entry name" value="Maf"/>
    <property type="match status" value="1"/>
</dbReference>
<dbReference type="SUPFAM" id="SSF52972">
    <property type="entry name" value="ITPase-like"/>
    <property type="match status" value="1"/>
</dbReference>
<reference evidence="5 6" key="1">
    <citation type="submission" date="2021-03" db="EMBL/GenBank/DDBJ databases">
        <title>Genomic Encyclopedia of Type Strains, Phase IV (KMG-IV): sequencing the most valuable type-strain genomes for metagenomic binning, comparative biology and taxonomic classification.</title>
        <authorList>
            <person name="Goeker M."/>
        </authorList>
    </citation>
    <scope>NUCLEOTIDE SEQUENCE [LARGE SCALE GENOMIC DNA]</scope>
    <source>
        <strain evidence="5 6">DSM 21600</strain>
    </source>
</reference>
<dbReference type="PIRSF" id="PIRSF006305">
    <property type="entry name" value="Maf"/>
    <property type="match status" value="1"/>
</dbReference>
<evidence type="ECO:0000313" key="5">
    <source>
        <dbReference type="EMBL" id="MBP1851849.1"/>
    </source>
</evidence>
<comment type="subcellular location">
    <subcellularLocation>
        <location evidence="4">Cytoplasm</location>
    </subcellularLocation>
</comment>
<proteinExistence type="inferred from homology"/>
<comment type="similarity">
    <text evidence="4">Belongs to the Maf family.</text>
</comment>
<protein>
    <recommendedName>
        <fullName evidence="4">Nucleoside triphosphate pyrophosphatase</fullName>
        <ecNumber evidence="4">3.6.1.9</ecNumber>
    </recommendedName>
    <alternativeName>
        <fullName evidence="4">Nucleotide pyrophosphatase</fullName>
        <shortName evidence="4">Nucleotide PPase</shortName>
    </alternativeName>
</protein>
<dbReference type="RefSeq" id="WP_209946701.1">
    <property type="nucleotide sequence ID" value="NZ_JAGGJU010000009.1"/>
</dbReference>
<dbReference type="HAMAP" id="MF_00528">
    <property type="entry name" value="Maf"/>
    <property type="match status" value="1"/>
</dbReference>
<evidence type="ECO:0000313" key="6">
    <source>
        <dbReference type="Proteomes" id="UP000759443"/>
    </source>
</evidence>
<dbReference type="CDD" id="cd00555">
    <property type="entry name" value="Maf"/>
    <property type="match status" value="1"/>
</dbReference>
<evidence type="ECO:0000256" key="3">
    <source>
        <dbReference type="ARBA" id="ARBA00023080"/>
    </source>
</evidence>
<organism evidence="5 6">
    <name type="scientific">Rhizobium halophytocola</name>
    <dbReference type="NCBI Taxonomy" id="735519"/>
    <lineage>
        <taxon>Bacteria</taxon>
        <taxon>Pseudomonadati</taxon>
        <taxon>Pseudomonadota</taxon>
        <taxon>Alphaproteobacteria</taxon>
        <taxon>Hyphomicrobiales</taxon>
        <taxon>Rhizobiaceae</taxon>
        <taxon>Rhizobium/Agrobacterium group</taxon>
        <taxon>Rhizobium</taxon>
    </lineage>
</organism>